<name>Q3A0H0_SYNC1</name>
<evidence type="ECO:0000313" key="1">
    <source>
        <dbReference type="EMBL" id="ABA90137.1"/>
    </source>
</evidence>
<dbReference type="Proteomes" id="UP000002534">
    <property type="component" value="Chromosome"/>
</dbReference>
<reference evidence="2" key="1">
    <citation type="submission" date="2005-10" db="EMBL/GenBank/DDBJ databases">
        <title>Complete sequence of Pelobacter carbinolicus DSM 2380.</title>
        <authorList>
            <person name="Copeland A."/>
            <person name="Lucas S."/>
            <person name="Lapidus A."/>
            <person name="Barry K."/>
            <person name="Detter J.C."/>
            <person name="Glavina T."/>
            <person name="Hammon N."/>
            <person name="Israni S."/>
            <person name="Pitluck S."/>
            <person name="Chertkov O."/>
            <person name="Schmutz J."/>
            <person name="Larimer F."/>
            <person name="Land M."/>
            <person name="Kyrpides N."/>
            <person name="Ivanova N."/>
            <person name="Richardson P."/>
        </authorList>
    </citation>
    <scope>NUCLEOTIDE SEQUENCE [LARGE SCALE GENOMIC DNA]</scope>
    <source>
        <strain evidence="2">DSM 2380 / NBRC 103641 / GraBd1</strain>
    </source>
</reference>
<gene>
    <name evidence="1" type="ordered locus">Pcar_2902</name>
</gene>
<dbReference type="Pfam" id="PF13641">
    <property type="entry name" value="Glyco_tranf_2_3"/>
    <property type="match status" value="1"/>
</dbReference>
<dbReference type="HOGENOM" id="CLU_993391_0_0_7"/>
<dbReference type="KEGG" id="pca:Pcar_2902"/>
<evidence type="ECO:0000313" key="2">
    <source>
        <dbReference type="Proteomes" id="UP000002534"/>
    </source>
</evidence>
<accession>Q3A0H0</accession>
<keyword evidence="2" id="KW-1185">Reference proteome</keyword>
<dbReference type="EMBL" id="CP000142">
    <property type="protein sequence ID" value="ABA90137.1"/>
    <property type="molecule type" value="Genomic_DNA"/>
</dbReference>
<dbReference type="AlphaFoldDB" id="Q3A0H0"/>
<organism evidence="1 2">
    <name type="scientific">Syntrophotalea carbinolica (strain DSM 2380 / NBRC 103641 / GraBd1)</name>
    <name type="common">Pelobacter carbinolicus</name>
    <dbReference type="NCBI Taxonomy" id="338963"/>
    <lineage>
        <taxon>Bacteria</taxon>
        <taxon>Pseudomonadati</taxon>
        <taxon>Thermodesulfobacteriota</taxon>
        <taxon>Desulfuromonadia</taxon>
        <taxon>Desulfuromonadales</taxon>
        <taxon>Syntrophotaleaceae</taxon>
        <taxon>Syntrophotalea</taxon>
    </lineage>
</organism>
<proteinExistence type="predicted"/>
<sequence length="280" mass="31970">MMSEGLVDKLKMFSSRFAPLFRRFAGHALPEPPLPNVLVCMTTLPERLTSNFIYRVLDAIFSQKTSSPFKLVLFVPHNSLRTGTPYPDPAFLHERYGQERLEIHRCDDMGPATKFTGLLTYLPLVDGDVTHIYIADDDIILRDHVFRKMLKHLQRRSRVHDYRRLVLANDAGLLDGLPTVAGYAGILVPIGFFRDMVADTGLARLWGELADGRHPCFNVDDLLLSKLLQRFAYMVEGTGMKPFEDVMDRCLTDEHPDWFELCKHTARDCDTSQCMNEPLP</sequence>
<reference evidence="1 2" key="2">
    <citation type="journal article" date="2012" name="BMC Genomics">
        <title>The genome of Pelobacter carbinolicus reveals surprising metabolic capabilities and physiological features.</title>
        <authorList>
            <person name="Aklujkar M."/>
            <person name="Haveman S.A."/>
            <person name="Didonato R.Jr."/>
            <person name="Chertkov O."/>
            <person name="Han C.S."/>
            <person name="Land M.L."/>
            <person name="Brown P."/>
            <person name="Lovley D.R."/>
        </authorList>
    </citation>
    <scope>NUCLEOTIDE SEQUENCE [LARGE SCALE GENOMIC DNA]</scope>
    <source>
        <strain evidence="2">DSM 2380 / NBRC 103641 / GraBd1</strain>
    </source>
</reference>
<protein>
    <submittedName>
        <fullName evidence="1">Uncharacterized protein</fullName>
    </submittedName>
</protein>